<evidence type="ECO:0000259" key="2">
    <source>
        <dbReference type="PROSITE" id="PS50020"/>
    </source>
</evidence>
<dbReference type="PROSITE" id="PS01159">
    <property type="entry name" value="WW_DOMAIN_1"/>
    <property type="match status" value="1"/>
</dbReference>
<dbReference type="Gene3D" id="1.10.10.440">
    <property type="entry name" value="FF domain"/>
    <property type="match status" value="2"/>
</dbReference>
<dbReference type="SMART" id="SM00456">
    <property type="entry name" value="WW"/>
    <property type="match status" value="2"/>
</dbReference>
<dbReference type="InterPro" id="IPR036020">
    <property type="entry name" value="WW_dom_sf"/>
</dbReference>
<gene>
    <name evidence="3" type="ORF">DAPK24_046730</name>
</gene>
<dbReference type="GO" id="GO:0045292">
    <property type="term" value="P:mRNA cis splicing, via spliceosome"/>
    <property type="evidence" value="ECO:0007669"/>
    <property type="project" value="InterPro"/>
</dbReference>
<accession>A0AAV5R9S7</accession>
<feature type="region of interest" description="Disordered" evidence="1">
    <location>
        <begin position="1"/>
        <end position="21"/>
    </location>
</feature>
<dbReference type="CDD" id="cd00201">
    <property type="entry name" value="WW"/>
    <property type="match status" value="1"/>
</dbReference>
<reference evidence="3 4" key="1">
    <citation type="journal article" date="2023" name="Elife">
        <title>Identification of key yeast species and microbe-microbe interactions impacting larval growth of Drosophila in the wild.</title>
        <authorList>
            <person name="Mure A."/>
            <person name="Sugiura Y."/>
            <person name="Maeda R."/>
            <person name="Honda K."/>
            <person name="Sakurai N."/>
            <person name="Takahashi Y."/>
            <person name="Watada M."/>
            <person name="Katoh T."/>
            <person name="Gotoh A."/>
            <person name="Gotoh Y."/>
            <person name="Taniguchi I."/>
            <person name="Nakamura K."/>
            <person name="Hayashi T."/>
            <person name="Katayama T."/>
            <person name="Uemura T."/>
            <person name="Hattori Y."/>
        </authorList>
    </citation>
    <scope>NUCLEOTIDE SEQUENCE [LARGE SCALE GENOMIC DNA]</scope>
    <source>
        <strain evidence="3 4">PK-24</strain>
    </source>
</reference>
<name>A0AAV5R9S7_PICKL</name>
<feature type="compositionally biased region" description="Basic and acidic residues" evidence="1">
    <location>
        <begin position="1"/>
        <end position="12"/>
    </location>
</feature>
<dbReference type="GO" id="GO:0005685">
    <property type="term" value="C:U1 snRNP"/>
    <property type="evidence" value="ECO:0007669"/>
    <property type="project" value="TreeGrafter"/>
</dbReference>
<dbReference type="SUPFAM" id="SSF81698">
    <property type="entry name" value="FF domain"/>
    <property type="match status" value="2"/>
</dbReference>
<dbReference type="InterPro" id="IPR036517">
    <property type="entry name" value="FF_domain_sf"/>
</dbReference>
<dbReference type="InterPro" id="IPR001202">
    <property type="entry name" value="WW_dom"/>
</dbReference>
<dbReference type="Pfam" id="PF01846">
    <property type="entry name" value="FF"/>
    <property type="match status" value="2"/>
</dbReference>
<dbReference type="GO" id="GO:0071004">
    <property type="term" value="C:U2-type prespliceosome"/>
    <property type="evidence" value="ECO:0007669"/>
    <property type="project" value="TreeGrafter"/>
</dbReference>
<dbReference type="Gene3D" id="2.20.70.10">
    <property type="match status" value="1"/>
</dbReference>
<dbReference type="PROSITE" id="PS50020">
    <property type="entry name" value="WW_DOMAIN_2"/>
    <property type="match status" value="1"/>
</dbReference>
<feature type="domain" description="WW" evidence="2">
    <location>
        <begin position="1"/>
        <end position="31"/>
    </location>
</feature>
<dbReference type="AlphaFoldDB" id="A0AAV5R9S7"/>
<sequence length="514" mass="61235">MEWQRVVDEESGRPYYYNPTDETTQWEFPESLLENVLKKHGYIKAATDEGQVYFYSEQIDESTWDVPAKVLKELRIILGEEVTENEVKGVFPEIAAEGSETVAVEPKQEYISEEADPKAEMMEEDVVETDNAKDNRINQILGIVESNEDVEMSETANNKDFARDFEEMLDSLDIKPTQSVKDIQSKCLSDQRFWNVDSSSERKKLINKFLDAKTVEERNKLRDHYKEIFIDSFKLKDVKYYTRYETYIKTFNKDDEKRYAEVPVDMRKEFFNEYINKLRQLHDMEVKEDLIKQRTIIEKEMENDVKINTQFMKILPIYEKKFSNMTKLDFLEAFSNVIKRREIEHEEDIEKEKNANYRHDRKAREAFKDLLEQMKMGGEIEFTARTKWYEFVLELKDKPQFIELVGHSGSSPIDYFWDSLDAENEKLKVKISFFKQELVNLNLDFNSVNKIDFVEYMKKSERSEIKDISITDYETIYDIMKSENQSTTISRGVKREHENTNNDVKRQRILFRKN</sequence>
<dbReference type="GO" id="GO:0003723">
    <property type="term" value="F:RNA binding"/>
    <property type="evidence" value="ECO:0007669"/>
    <property type="project" value="TreeGrafter"/>
</dbReference>
<dbReference type="PANTHER" id="PTHR11864">
    <property type="entry name" value="PRE-MRNA-PROCESSING PROTEIN PRP40"/>
    <property type="match status" value="1"/>
</dbReference>
<dbReference type="Proteomes" id="UP001378960">
    <property type="component" value="Unassembled WGS sequence"/>
</dbReference>
<dbReference type="SMART" id="SM00441">
    <property type="entry name" value="FF"/>
    <property type="match status" value="2"/>
</dbReference>
<comment type="caution">
    <text evidence="3">The sequence shown here is derived from an EMBL/GenBank/DDBJ whole genome shotgun (WGS) entry which is preliminary data.</text>
</comment>
<dbReference type="EMBL" id="BTGB01000009">
    <property type="protein sequence ID" value="GMM48075.1"/>
    <property type="molecule type" value="Genomic_DNA"/>
</dbReference>
<dbReference type="Pfam" id="PF00397">
    <property type="entry name" value="WW"/>
    <property type="match status" value="1"/>
</dbReference>
<protein>
    <submittedName>
        <fullName evidence="3">Prp40 protein</fullName>
    </submittedName>
</protein>
<dbReference type="PANTHER" id="PTHR11864:SF0">
    <property type="entry name" value="PRP40 PRE-MRNA PROCESSING FACTOR 40 HOMOLOG A (YEAST)"/>
    <property type="match status" value="1"/>
</dbReference>
<dbReference type="SUPFAM" id="SSF51045">
    <property type="entry name" value="WW domain"/>
    <property type="match status" value="1"/>
</dbReference>
<keyword evidence="4" id="KW-1185">Reference proteome</keyword>
<proteinExistence type="predicted"/>
<organism evidence="3 4">
    <name type="scientific">Pichia kluyveri</name>
    <name type="common">Yeast</name>
    <dbReference type="NCBI Taxonomy" id="36015"/>
    <lineage>
        <taxon>Eukaryota</taxon>
        <taxon>Fungi</taxon>
        <taxon>Dikarya</taxon>
        <taxon>Ascomycota</taxon>
        <taxon>Saccharomycotina</taxon>
        <taxon>Pichiomycetes</taxon>
        <taxon>Pichiales</taxon>
        <taxon>Pichiaceae</taxon>
        <taxon>Pichia</taxon>
    </lineage>
</organism>
<evidence type="ECO:0000313" key="3">
    <source>
        <dbReference type="EMBL" id="GMM48075.1"/>
    </source>
</evidence>
<dbReference type="InterPro" id="IPR002713">
    <property type="entry name" value="FF_domain"/>
</dbReference>
<evidence type="ECO:0000256" key="1">
    <source>
        <dbReference type="SAM" id="MobiDB-lite"/>
    </source>
</evidence>
<dbReference type="InterPro" id="IPR039726">
    <property type="entry name" value="Prp40-like"/>
</dbReference>
<evidence type="ECO:0000313" key="4">
    <source>
        <dbReference type="Proteomes" id="UP001378960"/>
    </source>
</evidence>